<keyword evidence="3" id="KW-1185">Reference proteome</keyword>
<accession>A0ABM9K076</accession>
<evidence type="ECO:0000313" key="3">
    <source>
        <dbReference type="Proteomes" id="UP001189813"/>
    </source>
</evidence>
<dbReference type="Proteomes" id="UP001189813">
    <property type="component" value="Unassembled WGS sequence"/>
</dbReference>
<reference evidence="2 3" key="1">
    <citation type="submission" date="2023-07" db="EMBL/GenBank/DDBJ databases">
        <authorList>
            <person name="Peeters C."/>
        </authorList>
    </citation>
    <scope>NUCLEOTIDE SEQUENCE [LARGE SCALE GENOMIC DNA]</scope>
    <source>
        <strain evidence="2 3">LMG 19083</strain>
    </source>
</reference>
<dbReference type="EMBL" id="CATZBU010000024">
    <property type="protein sequence ID" value="CAJ0809112.1"/>
    <property type="molecule type" value="Genomic_DNA"/>
</dbReference>
<evidence type="ECO:0000313" key="2">
    <source>
        <dbReference type="EMBL" id="CAJ0809112.1"/>
    </source>
</evidence>
<proteinExistence type="predicted"/>
<sequence length="98" mass="10685">MRVIVMGVSACVCKDLEELMPLQGHDVTAFAGNHNALSLVDHYGKGPRMAVGQLLDAQCSAITSHLRRRRADWAVLARGHRKNPSPASQAPPERTNVM</sequence>
<evidence type="ECO:0000256" key="1">
    <source>
        <dbReference type="SAM" id="MobiDB-lite"/>
    </source>
</evidence>
<name>A0ABM9K076_9RALS</name>
<organism evidence="2 3">
    <name type="scientific">Ralstonia psammae</name>
    <dbReference type="NCBI Taxonomy" id="3058598"/>
    <lineage>
        <taxon>Bacteria</taxon>
        <taxon>Pseudomonadati</taxon>
        <taxon>Pseudomonadota</taxon>
        <taxon>Betaproteobacteria</taxon>
        <taxon>Burkholderiales</taxon>
        <taxon>Burkholderiaceae</taxon>
        <taxon>Ralstonia</taxon>
    </lineage>
</organism>
<gene>
    <name evidence="2" type="ORF">LMG19083_04847</name>
</gene>
<feature type="region of interest" description="Disordered" evidence="1">
    <location>
        <begin position="76"/>
        <end position="98"/>
    </location>
</feature>
<comment type="caution">
    <text evidence="2">The sequence shown here is derived from an EMBL/GenBank/DDBJ whole genome shotgun (WGS) entry which is preliminary data.</text>
</comment>
<protein>
    <submittedName>
        <fullName evidence="2">Uncharacterized protein</fullName>
    </submittedName>
</protein>